<dbReference type="EMBL" id="PSKQ01000024">
    <property type="protein sequence ID" value="MBE8722697.1"/>
    <property type="molecule type" value="Genomic_DNA"/>
</dbReference>
<comment type="similarity">
    <text evidence="2">Belongs to the SusD family.</text>
</comment>
<evidence type="ECO:0000256" key="5">
    <source>
        <dbReference type="ARBA" id="ARBA00023237"/>
    </source>
</evidence>
<reference evidence="9 10" key="1">
    <citation type="submission" date="2018-02" db="EMBL/GenBank/DDBJ databases">
        <title>Sphingobacterium KA21.</title>
        <authorList>
            <person name="Vasarhelyi B.M."/>
            <person name="Deshmukh S."/>
            <person name="Balint B."/>
            <person name="Kukolya J."/>
        </authorList>
    </citation>
    <scope>NUCLEOTIDE SEQUENCE [LARGE SCALE GENOMIC DNA]</scope>
    <source>
        <strain evidence="9 10">Ka21</strain>
    </source>
</reference>
<evidence type="ECO:0000259" key="8">
    <source>
        <dbReference type="Pfam" id="PF14322"/>
    </source>
</evidence>
<comment type="caution">
    <text evidence="9">The sequence shown here is derived from an EMBL/GenBank/DDBJ whole genome shotgun (WGS) entry which is preliminary data.</text>
</comment>
<evidence type="ECO:0000256" key="2">
    <source>
        <dbReference type="ARBA" id="ARBA00006275"/>
    </source>
</evidence>
<dbReference type="InterPro" id="IPR011990">
    <property type="entry name" value="TPR-like_helical_dom_sf"/>
</dbReference>
<keyword evidence="10" id="KW-1185">Reference proteome</keyword>
<name>A0ABR9TCC3_9SPHI</name>
<sequence>MKLIYLLITALLASCSGFLDVKPDQKMAIPKTLDHADLLLNDYGTMNMGYPTYGEIAADDYFVRSADWQSIYDVDERNAHIWSNEDIVNSVQWQNSYRVVYRSNEVLTLLADLDRRKEEQRYKRVAGHAYFFRAFAFHQLASVFAPAYSTATAAAEWGIPLRLSPALDYQSVRASLAQSYDQIVNDYKRAVQVLPNDEPLLGRPSKAAAYAGLARVLLDMGNYHDAFLYADSCLSLKSALLDYNSISPAIALPFPRFNAEVLFPAVSVISDPLSQGFGRIATALYSSYDESDIRKEAFFRHNSSDPGTYAFKGSYDNTPGGLFVGLTTSELYLIRAEAAVRTGSVSNALSDLNKLLENRFARDTFTPVTESNADKLLTIILEERRKELVFRGRRWSDLKRLNQDSRFAKTLVREVDGKQFQLEPNSPKYAIKIPLVVIEQSGMEQNRR</sequence>
<protein>
    <submittedName>
        <fullName evidence="9">RagB/SusD family nutrient uptake outer membrane protein</fullName>
    </submittedName>
</protein>
<evidence type="ECO:0000256" key="4">
    <source>
        <dbReference type="ARBA" id="ARBA00023136"/>
    </source>
</evidence>
<feature type="chain" id="PRO_5045833669" evidence="6">
    <location>
        <begin position="22"/>
        <end position="448"/>
    </location>
</feature>
<dbReference type="Pfam" id="PF14322">
    <property type="entry name" value="SusD-like_3"/>
    <property type="match status" value="1"/>
</dbReference>
<feature type="domain" description="SusD-like N-terminal" evidence="8">
    <location>
        <begin position="18"/>
        <end position="218"/>
    </location>
</feature>
<evidence type="ECO:0000313" key="9">
    <source>
        <dbReference type="EMBL" id="MBE8722697.1"/>
    </source>
</evidence>
<feature type="domain" description="RagB/SusD" evidence="7">
    <location>
        <begin position="329"/>
        <end position="401"/>
    </location>
</feature>
<proteinExistence type="inferred from homology"/>
<dbReference type="Gene3D" id="1.25.40.390">
    <property type="match status" value="1"/>
</dbReference>
<dbReference type="InterPro" id="IPR033985">
    <property type="entry name" value="SusD-like_N"/>
</dbReference>
<feature type="signal peptide" evidence="6">
    <location>
        <begin position="1"/>
        <end position="21"/>
    </location>
</feature>
<dbReference type="PROSITE" id="PS51257">
    <property type="entry name" value="PROKAR_LIPOPROTEIN"/>
    <property type="match status" value="1"/>
</dbReference>
<keyword evidence="5" id="KW-0998">Cell outer membrane</keyword>
<dbReference type="InterPro" id="IPR012944">
    <property type="entry name" value="SusD_RagB_dom"/>
</dbReference>
<evidence type="ECO:0000256" key="1">
    <source>
        <dbReference type="ARBA" id="ARBA00004442"/>
    </source>
</evidence>
<dbReference type="RefSeq" id="WP_196939086.1">
    <property type="nucleotide sequence ID" value="NZ_MU158689.1"/>
</dbReference>
<dbReference type="Proteomes" id="UP000618319">
    <property type="component" value="Unassembled WGS sequence"/>
</dbReference>
<comment type="subcellular location">
    <subcellularLocation>
        <location evidence="1">Cell outer membrane</location>
    </subcellularLocation>
</comment>
<organism evidence="9 10">
    <name type="scientific">Sphingobacterium pedocola</name>
    <dbReference type="NCBI Taxonomy" id="2082722"/>
    <lineage>
        <taxon>Bacteria</taxon>
        <taxon>Pseudomonadati</taxon>
        <taxon>Bacteroidota</taxon>
        <taxon>Sphingobacteriia</taxon>
        <taxon>Sphingobacteriales</taxon>
        <taxon>Sphingobacteriaceae</taxon>
        <taxon>Sphingobacterium</taxon>
    </lineage>
</organism>
<dbReference type="SUPFAM" id="SSF48452">
    <property type="entry name" value="TPR-like"/>
    <property type="match status" value="1"/>
</dbReference>
<evidence type="ECO:0000313" key="10">
    <source>
        <dbReference type="Proteomes" id="UP000618319"/>
    </source>
</evidence>
<evidence type="ECO:0000259" key="7">
    <source>
        <dbReference type="Pfam" id="PF07980"/>
    </source>
</evidence>
<keyword evidence="3 6" id="KW-0732">Signal</keyword>
<evidence type="ECO:0000256" key="6">
    <source>
        <dbReference type="SAM" id="SignalP"/>
    </source>
</evidence>
<dbReference type="Pfam" id="PF07980">
    <property type="entry name" value="SusD_RagB"/>
    <property type="match status" value="1"/>
</dbReference>
<keyword evidence="4" id="KW-0472">Membrane</keyword>
<evidence type="ECO:0000256" key="3">
    <source>
        <dbReference type="ARBA" id="ARBA00022729"/>
    </source>
</evidence>
<gene>
    <name evidence="9" type="ORF">C4F40_18395</name>
</gene>
<accession>A0ABR9TCC3</accession>